<dbReference type="KEGG" id="slut:H9L13_04700"/>
<dbReference type="PROSITE" id="PS51819">
    <property type="entry name" value="VOC"/>
    <property type="match status" value="1"/>
</dbReference>
<dbReference type="InterPro" id="IPR037523">
    <property type="entry name" value="VOC_core"/>
</dbReference>
<dbReference type="PANTHER" id="PTHR33993">
    <property type="entry name" value="GLYOXALASE-RELATED"/>
    <property type="match status" value="1"/>
</dbReference>
<feature type="domain" description="VOC" evidence="1">
    <location>
        <begin position="5"/>
        <end position="122"/>
    </location>
</feature>
<evidence type="ECO:0000313" key="2">
    <source>
        <dbReference type="EMBL" id="QNN68184.1"/>
    </source>
</evidence>
<gene>
    <name evidence="2" type="ORF">H9L13_04700</name>
</gene>
<dbReference type="InterPro" id="IPR052164">
    <property type="entry name" value="Anthracycline_SecMetBiosynth"/>
</dbReference>
<dbReference type="InterPro" id="IPR041581">
    <property type="entry name" value="Glyoxalase_6"/>
</dbReference>
<dbReference type="Proteomes" id="UP000515971">
    <property type="component" value="Chromosome"/>
</dbReference>
<dbReference type="AlphaFoldDB" id="A0A7G9SK09"/>
<proteinExistence type="predicted"/>
<dbReference type="InterPro" id="IPR029068">
    <property type="entry name" value="Glyas_Bleomycin-R_OHBP_Dase"/>
</dbReference>
<accession>A0A7G9SK09</accession>
<name>A0A7G9SK09_9SPHN</name>
<dbReference type="Pfam" id="PF18029">
    <property type="entry name" value="Glyoxalase_6"/>
    <property type="match status" value="1"/>
</dbReference>
<organism evidence="2 3">
    <name type="scientific">Sphingomonas lutea</name>
    <dbReference type="NCBI Taxonomy" id="1045317"/>
    <lineage>
        <taxon>Bacteria</taxon>
        <taxon>Pseudomonadati</taxon>
        <taxon>Pseudomonadota</taxon>
        <taxon>Alphaproteobacteria</taxon>
        <taxon>Sphingomonadales</taxon>
        <taxon>Sphingomonadaceae</taxon>
        <taxon>Sphingomonas</taxon>
    </lineage>
</organism>
<dbReference type="PANTHER" id="PTHR33993:SF5">
    <property type="entry name" value="GLYOXALASE"/>
    <property type="match status" value="1"/>
</dbReference>
<evidence type="ECO:0000313" key="3">
    <source>
        <dbReference type="Proteomes" id="UP000515971"/>
    </source>
</evidence>
<evidence type="ECO:0000259" key="1">
    <source>
        <dbReference type="PROSITE" id="PS51819"/>
    </source>
</evidence>
<keyword evidence="3" id="KW-1185">Reference proteome</keyword>
<protein>
    <submittedName>
        <fullName evidence="2">VOC family protein</fullName>
    </submittedName>
</protein>
<sequence>MPVIGMGGYFFRAKDPAKLKAWYKDRLGVGGGCGTDDKGEPHEWVWFHQGGPMVFEPFKQDSDYFPADRTAMVNLRVRDLDGLLAELRAAGEEISREETMDGVGRFARIHDPEGNPIELWEPEA</sequence>
<dbReference type="RefSeq" id="WP_187539467.1">
    <property type="nucleotide sequence ID" value="NZ_BAABJT010000001.1"/>
</dbReference>
<dbReference type="Gene3D" id="3.10.180.10">
    <property type="entry name" value="2,3-Dihydroxybiphenyl 1,2-Dioxygenase, domain 1"/>
    <property type="match status" value="1"/>
</dbReference>
<dbReference type="EMBL" id="CP060718">
    <property type="protein sequence ID" value="QNN68184.1"/>
    <property type="molecule type" value="Genomic_DNA"/>
</dbReference>
<dbReference type="SUPFAM" id="SSF54593">
    <property type="entry name" value="Glyoxalase/Bleomycin resistance protein/Dihydroxybiphenyl dioxygenase"/>
    <property type="match status" value="1"/>
</dbReference>
<reference evidence="2 3" key="1">
    <citation type="submission" date="2020-08" db="EMBL/GenBank/DDBJ databases">
        <title>Genome sequence of Sphingomonas lutea KCTC 23642T.</title>
        <authorList>
            <person name="Hyun D.-W."/>
            <person name="Bae J.-W."/>
        </authorList>
    </citation>
    <scope>NUCLEOTIDE SEQUENCE [LARGE SCALE GENOMIC DNA]</scope>
    <source>
        <strain evidence="2 3">KCTC 23642</strain>
    </source>
</reference>